<evidence type="ECO:0000256" key="7">
    <source>
        <dbReference type="ARBA" id="ARBA00047899"/>
    </source>
</evidence>
<dbReference type="EC" id="2.7.11.1" evidence="1"/>
<evidence type="ECO:0000256" key="1">
    <source>
        <dbReference type="ARBA" id="ARBA00012513"/>
    </source>
</evidence>
<keyword evidence="5" id="KW-0418">Kinase</keyword>
<dbReference type="GeneID" id="5176358"/>
<keyword evidence="4" id="KW-0547">Nucleotide-binding</keyword>
<keyword evidence="3" id="KW-0808">Transferase</keyword>
<dbReference type="GO" id="GO:0004674">
    <property type="term" value="F:protein serine/threonine kinase activity"/>
    <property type="evidence" value="ECO:0007669"/>
    <property type="project" value="UniProtKB-KW"/>
</dbReference>
<evidence type="ECO:0000256" key="2">
    <source>
        <dbReference type="ARBA" id="ARBA00022527"/>
    </source>
</evidence>
<sequence length="270" mass="31592">MDNHFVEDFTNFCTNLKLYDDVKLISGKFGKVCVVKHTPTNKLLVRKIIDQKNYRPIEPMVHHLMKNNQYFVNLFYAVSTLKGTTLILDYIPEGDLFEYVKTNGSLSEAETRSIVRQTASALNSLHAYNIIHNDIKLENILYTRLKRIVVCDYGLCKIRGTESEQDGTVDYYSPEKIKMYDYEESMDWWALGIMTYELATAHHPFKVDKDEILDVEVLNKRIAKRFVAIRKASDRINSFVNQMLEPAYKHRLRRYSDVINHPFVNQSTFD</sequence>
<dbReference type="SUPFAM" id="SSF56112">
    <property type="entry name" value="Protein kinase-like (PK-like)"/>
    <property type="match status" value="1"/>
</dbReference>
<dbReference type="KEGG" id="vg:5176358"/>
<keyword evidence="6" id="KW-0067">ATP-binding</keyword>
<dbReference type="GO" id="GO:0005524">
    <property type="term" value="F:ATP binding"/>
    <property type="evidence" value="ECO:0007669"/>
    <property type="project" value="UniProtKB-KW"/>
</dbReference>
<dbReference type="Gene3D" id="3.30.200.20">
    <property type="entry name" value="Phosphorylase Kinase, domain 1"/>
    <property type="match status" value="1"/>
</dbReference>
<keyword evidence="11" id="KW-1185">Reference proteome</keyword>
<evidence type="ECO:0000313" key="10">
    <source>
        <dbReference type="EMBL" id="AAR28767.1"/>
    </source>
</evidence>
<dbReference type="SMART" id="SM00220">
    <property type="entry name" value="S_TKc"/>
    <property type="match status" value="1"/>
</dbReference>
<organism evidence="10 11">
    <name type="scientific">Leucania separata nucleopolyhedrovirus</name>
    <name type="common">LsNPV</name>
    <dbReference type="NCBI Taxonomy" id="1307956"/>
    <lineage>
        <taxon>Viruses</taxon>
        <taxon>Viruses incertae sedis</taxon>
        <taxon>Naldaviricetes</taxon>
        <taxon>Lefavirales</taxon>
        <taxon>Baculoviridae</taxon>
        <taxon>Alphabaculovirus</taxon>
        <taxon>Alphabaculovirus leseparatae</taxon>
    </lineage>
</organism>
<dbReference type="PROSITE" id="PS00108">
    <property type="entry name" value="PROTEIN_KINASE_ST"/>
    <property type="match status" value="1"/>
</dbReference>
<accession>Q0ILB6</accession>
<dbReference type="InterPro" id="IPR050236">
    <property type="entry name" value="Ser_Thr_kinase_AGC"/>
</dbReference>
<evidence type="ECO:0000256" key="4">
    <source>
        <dbReference type="ARBA" id="ARBA00022741"/>
    </source>
</evidence>
<feature type="domain" description="Protein kinase" evidence="9">
    <location>
        <begin position="18"/>
        <end position="264"/>
    </location>
</feature>
<protein>
    <recommendedName>
        <fullName evidence="1">non-specific serine/threonine protein kinase</fullName>
        <ecNumber evidence="1">2.7.11.1</ecNumber>
    </recommendedName>
</protein>
<comment type="catalytic activity">
    <reaction evidence="7">
        <text>L-threonyl-[protein] + ATP = O-phospho-L-threonyl-[protein] + ADP + H(+)</text>
        <dbReference type="Rhea" id="RHEA:46608"/>
        <dbReference type="Rhea" id="RHEA-COMP:11060"/>
        <dbReference type="Rhea" id="RHEA-COMP:11605"/>
        <dbReference type="ChEBI" id="CHEBI:15378"/>
        <dbReference type="ChEBI" id="CHEBI:30013"/>
        <dbReference type="ChEBI" id="CHEBI:30616"/>
        <dbReference type="ChEBI" id="CHEBI:61977"/>
        <dbReference type="ChEBI" id="CHEBI:456216"/>
        <dbReference type="EC" id="2.7.11.1"/>
    </reaction>
</comment>
<keyword evidence="2" id="KW-0723">Serine/threonine-protein kinase</keyword>
<dbReference type="RefSeq" id="YP_758300.1">
    <property type="nucleotide sequence ID" value="NC_008348.1"/>
</dbReference>
<dbReference type="InterPro" id="IPR011009">
    <property type="entry name" value="Kinase-like_dom_sf"/>
</dbReference>
<dbReference type="PROSITE" id="PS50011">
    <property type="entry name" value="PROTEIN_KINASE_DOM"/>
    <property type="match status" value="1"/>
</dbReference>
<dbReference type="Pfam" id="PF00069">
    <property type="entry name" value="Pkinase"/>
    <property type="match status" value="1"/>
</dbReference>
<dbReference type="PANTHER" id="PTHR24356">
    <property type="entry name" value="SERINE/THREONINE-PROTEIN KINASE"/>
    <property type="match status" value="1"/>
</dbReference>
<evidence type="ECO:0000256" key="3">
    <source>
        <dbReference type="ARBA" id="ARBA00022679"/>
    </source>
</evidence>
<organismHost>
    <name type="scientific">Lepidoptera</name>
    <name type="common">moths &amp; butterflies</name>
    <dbReference type="NCBI Taxonomy" id="7088"/>
</organismHost>
<proteinExistence type="predicted"/>
<reference evidence="10 11" key="2">
    <citation type="journal article" date="2007" name="Virus Res.">
        <title>P13 of Leucania separata multiple nuclear polyhedrosis virus affected the polyhedra and budded virions yields of AcMNPV.</title>
        <authorList>
            <person name="Du E.Q."/>
            <person name="Yan F."/>
            <person name="Jin W.X."/>
            <person name="Lu N."/>
            <person name="Xiao H.Z."/>
            <person name="Lu S.Y."/>
            <person name="Qi Y.P."/>
        </authorList>
    </citation>
    <scope>NUCLEOTIDE SEQUENCE [LARGE SCALE GENOMIC DNA]</scope>
    <source>
        <strain evidence="10 11">AH1</strain>
    </source>
</reference>
<dbReference type="InterPro" id="IPR000719">
    <property type="entry name" value="Prot_kinase_dom"/>
</dbReference>
<comment type="catalytic activity">
    <reaction evidence="8">
        <text>L-seryl-[protein] + ATP = O-phospho-L-seryl-[protein] + ADP + H(+)</text>
        <dbReference type="Rhea" id="RHEA:17989"/>
        <dbReference type="Rhea" id="RHEA-COMP:9863"/>
        <dbReference type="Rhea" id="RHEA-COMP:11604"/>
        <dbReference type="ChEBI" id="CHEBI:15378"/>
        <dbReference type="ChEBI" id="CHEBI:29999"/>
        <dbReference type="ChEBI" id="CHEBI:30616"/>
        <dbReference type="ChEBI" id="CHEBI:83421"/>
        <dbReference type="ChEBI" id="CHEBI:456216"/>
        <dbReference type="EC" id="2.7.11.1"/>
    </reaction>
</comment>
<dbReference type="Proteomes" id="UP000201737">
    <property type="component" value="Segment"/>
</dbReference>
<dbReference type="InterPro" id="IPR008271">
    <property type="entry name" value="Ser/Thr_kinase_AS"/>
</dbReference>
<dbReference type="OrthoDB" id="8955at10239"/>
<reference evidence="10 11" key="1">
    <citation type="journal article" date="2007" name="Virus Genes">
        <title>Genome sequence of Leucania seperata nucleopolyhedrovirus.</title>
        <authorList>
            <person name="Xiao H."/>
            <person name="Qi Y."/>
        </authorList>
    </citation>
    <scope>NUCLEOTIDE SEQUENCE [LARGE SCALE GENOMIC DNA]</scope>
    <source>
        <strain evidence="10 11">AH1</strain>
    </source>
</reference>
<evidence type="ECO:0000259" key="9">
    <source>
        <dbReference type="PROSITE" id="PS50011"/>
    </source>
</evidence>
<evidence type="ECO:0000256" key="6">
    <source>
        <dbReference type="ARBA" id="ARBA00022840"/>
    </source>
</evidence>
<name>Q0ILB6_NPVLS</name>
<evidence type="ECO:0000256" key="8">
    <source>
        <dbReference type="ARBA" id="ARBA00048679"/>
    </source>
</evidence>
<evidence type="ECO:0000313" key="11">
    <source>
        <dbReference type="Proteomes" id="UP000201737"/>
    </source>
</evidence>
<evidence type="ECO:0000256" key="5">
    <source>
        <dbReference type="ARBA" id="ARBA00022777"/>
    </source>
</evidence>
<dbReference type="Gene3D" id="1.10.510.10">
    <property type="entry name" value="Transferase(Phosphotransferase) domain 1"/>
    <property type="match status" value="1"/>
</dbReference>
<dbReference type="EMBL" id="AY394490">
    <property type="protein sequence ID" value="AAR28767.1"/>
    <property type="molecule type" value="Genomic_DNA"/>
</dbReference>